<keyword evidence="6 8" id="KW-1133">Transmembrane helix</keyword>
<evidence type="ECO:0000313" key="11">
    <source>
        <dbReference type="Proteomes" id="UP000198281"/>
    </source>
</evidence>
<dbReference type="RefSeq" id="WP_089220261.1">
    <property type="nucleotide sequence ID" value="NZ_FZOS01000016.1"/>
</dbReference>
<organism evidence="10 11">
    <name type="scientific">Edaphosphingomonas laterariae</name>
    <dbReference type="NCBI Taxonomy" id="861865"/>
    <lineage>
        <taxon>Bacteria</taxon>
        <taxon>Pseudomonadati</taxon>
        <taxon>Pseudomonadota</taxon>
        <taxon>Alphaproteobacteria</taxon>
        <taxon>Sphingomonadales</taxon>
        <taxon>Rhizorhabdaceae</taxon>
        <taxon>Edaphosphingomonas</taxon>
    </lineage>
</organism>
<evidence type="ECO:0000313" key="10">
    <source>
        <dbReference type="EMBL" id="SNS79371.1"/>
    </source>
</evidence>
<reference evidence="11" key="1">
    <citation type="submission" date="2017-06" db="EMBL/GenBank/DDBJ databases">
        <authorList>
            <person name="Varghese N."/>
            <person name="Submissions S."/>
        </authorList>
    </citation>
    <scope>NUCLEOTIDE SEQUENCE [LARGE SCALE GENOMIC DNA]</scope>
    <source>
        <strain evidence="11">LNB2</strain>
    </source>
</reference>
<feature type="transmembrane region" description="Helical" evidence="8">
    <location>
        <begin position="29"/>
        <end position="48"/>
    </location>
</feature>
<feature type="transmembrane region" description="Helical" evidence="8">
    <location>
        <begin position="230"/>
        <end position="252"/>
    </location>
</feature>
<dbReference type="AlphaFoldDB" id="A0A239HDZ2"/>
<name>A0A239HDZ2_9SPHN</name>
<dbReference type="PANTHER" id="PTHR30294">
    <property type="entry name" value="MEMBRANE COMPONENT OF ABC TRANSPORTER YHHJ-RELATED"/>
    <property type="match status" value="1"/>
</dbReference>
<evidence type="ECO:0000256" key="8">
    <source>
        <dbReference type="SAM" id="Phobius"/>
    </source>
</evidence>
<evidence type="ECO:0000259" key="9">
    <source>
        <dbReference type="PROSITE" id="PS51012"/>
    </source>
</evidence>
<dbReference type="Proteomes" id="UP000198281">
    <property type="component" value="Unassembled WGS sequence"/>
</dbReference>
<comment type="similarity">
    <text evidence="2">Belongs to the ABC-2 integral membrane protein family.</text>
</comment>
<feature type="transmembrane region" description="Helical" evidence="8">
    <location>
        <begin position="258"/>
        <end position="280"/>
    </location>
</feature>
<feature type="transmembrane region" description="Helical" evidence="8">
    <location>
        <begin position="174"/>
        <end position="194"/>
    </location>
</feature>
<dbReference type="InterPro" id="IPR047817">
    <property type="entry name" value="ABC2_TM_bact-type"/>
</dbReference>
<dbReference type="OrthoDB" id="9784671at2"/>
<evidence type="ECO:0000256" key="5">
    <source>
        <dbReference type="ARBA" id="ARBA00022692"/>
    </source>
</evidence>
<keyword evidence="3" id="KW-0813">Transport</keyword>
<dbReference type="PANTHER" id="PTHR30294:SF44">
    <property type="entry name" value="MULTIDRUG ABC TRANSPORTER PERMEASE YBHR-RELATED"/>
    <property type="match status" value="1"/>
</dbReference>
<gene>
    <name evidence="10" type="ORF">SAMN06295912_11658</name>
</gene>
<dbReference type="InterPro" id="IPR051449">
    <property type="entry name" value="ABC-2_transporter_component"/>
</dbReference>
<evidence type="ECO:0000256" key="6">
    <source>
        <dbReference type="ARBA" id="ARBA00022989"/>
    </source>
</evidence>
<feature type="domain" description="ABC transmembrane type-2" evidence="9">
    <location>
        <begin position="134"/>
        <end position="369"/>
    </location>
</feature>
<evidence type="ECO:0000256" key="2">
    <source>
        <dbReference type="ARBA" id="ARBA00007783"/>
    </source>
</evidence>
<dbReference type="EMBL" id="FZOS01000016">
    <property type="protein sequence ID" value="SNS79371.1"/>
    <property type="molecule type" value="Genomic_DNA"/>
</dbReference>
<dbReference type="PROSITE" id="PS51012">
    <property type="entry name" value="ABC_TM2"/>
    <property type="match status" value="1"/>
</dbReference>
<dbReference type="GO" id="GO:0140359">
    <property type="term" value="F:ABC-type transporter activity"/>
    <property type="evidence" value="ECO:0007669"/>
    <property type="project" value="InterPro"/>
</dbReference>
<accession>A0A239HDZ2</accession>
<evidence type="ECO:0000256" key="3">
    <source>
        <dbReference type="ARBA" id="ARBA00022448"/>
    </source>
</evidence>
<keyword evidence="7 8" id="KW-0472">Membrane</keyword>
<dbReference type="InterPro" id="IPR013525">
    <property type="entry name" value="ABC2_TM"/>
</dbReference>
<evidence type="ECO:0000256" key="7">
    <source>
        <dbReference type="ARBA" id="ARBA00023136"/>
    </source>
</evidence>
<comment type="subcellular location">
    <subcellularLocation>
        <location evidence="1">Cell membrane</location>
        <topology evidence="1">Multi-pass membrane protein</topology>
    </subcellularLocation>
</comment>
<proteinExistence type="inferred from homology"/>
<dbReference type="Pfam" id="PF12698">
    <property type="entry name" value="ABC2_membrane_3"/>
    <property type="match status" value="1"/>
</dbReference>
<feature type="transmembrane region" description="Helical" evidence="8">
    <location>
        <begin position="344"/>
        <end position="366"/>
    </location>
</feature>
<feature type="transmembrane region" description="Helical" evidence="8">
    <location>
        <begin position="287"/>
        <end position="305"/>
    </location>
</feature>
<keyword evidence="4" id="KW-1003">Cell membrane</keyword>
<dbReference type="Gene3D" id="3.40.1710.10">
    <property type="entry name" value="abc type-2 transporter like domain"/>
    <property type="match status" value="1"/>
</dbReference>
<evidence type="ECO:0000256" key="1">
    <source>
        <dbReference type="ARBA" id="ARBA00004651"/>
    </source>
</evidence>
<keyword evidence="11" id="KW-1185">Reference proteome</keyword>
<keyword evidence="5 8" id="KW-0812">Transmembrane</keyword>
<sequence>MIDPVVRGRLWAIIVKEIWAVLRDPRSRIILIVPPFLQLIVFGFATTLEVKNIDIALYDRDGGVWAREFSQRLAGSPNVRRIIPVRSPAELRDAIDNRQVIAAIGIDQRFSADIAAGRPATVQAILDGRRSNAAQIVAGYLGRITVDMGASVRPQLKAPGGSIVTHWYNPNLDYLWFTMPALVVIVSTVTALGVTAQSVARERELGTFDQLMVSPLRVHEILIGKMVPPLLIGLFNATLYTILIPTVFGVPLTGSVPLFYVALLFYMLALIGLGMLISCLSQTQQQAFLGMFLLTVPAILLSGYASPVDNMPNWLQWVAEFNPPKHFLIVSEGTFLKAMPPGDILANTWPLMAIAAATLTAAALLFRSRME</sequence>
<protein>
    <submittedName>
        <fullName evidence="10">ABC-2 type transport system permease protein</fullName>
    </submittedName>
</protein>
<evidence type="ECO:0000256" key="4">
    <source>
        <dbReference type="ARBA" id="ARBA00022475"/>
    </source>
</evidence>
<dbReference type="GO" id="GO:0005886">
    <property type="term" value="C:plasma membrane"/>
    <property type="evidence" value="ECO:0007669"/>
    <property type="project" value="UniProtKB-SubCell"/>
</dbReference>